<keyword evidence="4" id="KW-0408">Iron</keyword>
<dbReference type="PANTHER" id="PTHR36438">
    <property type="entry name" value="IRON-SULFUR CLUSTER REPAIR PROTEIN YTFE"/>
    <property type="match status" value="1"/>
</dbReference>
<dbReference type="EMBL" id="JBEPME010000001">
    <property type="protein sequence ID" value="MET3655172.1"/>
    <property type="molecule type" value="Genomic_DNA"/>
</dbReference>
<gene>
    <name evidence="6" type="ORF">ABIC55_000256</name>
</gene>
<organism evidence="6 7">
    <name type="scientific">Sporosarcina psychrophila</name>
    <name type="common">Bacillus psychrophilus</name>
    <dbReference type="NCBI Taxonomy" id="1476"/>
    <lineage>
        <taxon>Bacteria</taxon>
        <taxon>Bacillati</taxon>
        <taxon>Bacillota</taxon>
        <taxon>Bacilli</taxon>
        <taxon>Bacillales</taxon>
        <taxon>Caryophanaceae</taxon>
        <taxon>Sporosarcina</taxon>
    </lineage>
</organism>
<evidence type="ECO:0000256" key="2">
    <source>
        <dbReference type="ARBA" id="ARBA00022490"/>
    </source>
</evidence>
<evidence type="ECO:0000256" key="4">
    <source>
        <dbReference type="ARBA" id="ARBA00023004"/>
    </source>
</evidence>
<evidence type="ECO:0000256" key="1">
    <source>
        <dbReference type="ARBA" id="ARBA00004496"/>
    </source>
</evidence>
<evidence type="ECO:0000313" key="7">
    <source>
        <dbReference type="Proteomes" id="UP001549104"/>
    </source>
</evidence>
<keyword evidence="7" id="KW-1185">Reference proteome</keyword>
<accession>A0ABV2K2W9</accession>
<protein>
    <submittedName>
        <fullName evidence="6">Regulator of cell morphogenesis and NO signaling</fullName>
    </submittedName>
</protein>
<dbReference type="Gene3D" id="1.20.120.520">
    <property type="entry name" value="nmb1532 protein domain like"/>
    <property type="match status" value="1"/>
</dbReference>
<dbReference type="Pfam" id="PF04405">
    <property type="entry name" value="ScdA_N"/>
    <property type="match status" value="1"/>
</dbReference>
<evidence type="ECO:0000256" key="3">
    <source>
        <dbReference type="ARBA" id="ARBA00022723"/>
    </source>
</evidence>
<dbReference type="NCBIfam" id="TIGR03652">
    <property type="entry name" value="FeS_repair_RIC"/>
    <property type="match status" value="1"/>
</dbReference>
<feature type="domain" description="Hemerythrin-like" evidence="5">
    <location>
        <begin position="86"/>
        <end position="227"/>
    </location>
</feature>
<comment type="subcellular location">
    <subcellularLocation>
        <location evidence="1">Cytoplasm</location>
    </subcellularLocation>
</comment>
<name>A0ABV2K2W9_SPOPS</name>
<dbReference type="Proteomes" id="UP001549104">
    <property type="component" value="Unassembled WGS sequence"/>
</dbReference>
<dbReference type="PANTHER" id="PTHR36438:SF1">
    <property type="entry name" value="IRON-SULFUR CLUSTER REPAIR PROTEIN YTFE"/>
    <property type="match status" value="1"/>
</dbReference>
<dbReference type="InterPro" id="IPR012312">
    <property type="entry name" value="Hemerythrin-like"/>
</dbReference>
<comment type="caution">
    <text evidence="6">The sequence shown here is derived from an EMBL/GenBank/DDBJ whole genome shotgun (WGS) entry which is preliminary data.</text>
</comment>
<evidence type="ECO:0000259" key="5">
    <source>
        <dbReference type="Pfam" id="PF01814"/>
    </source>
</evidence>
<dbReference type="RefSeq" id="WP_354311942.1">
    <property type="nucleotide sequence ID" value="NZ_JBEPME010000001.1"/>
</dbReference>
<keyword evidence="3" id="KW-0479">Metal-binding</keyword>
<dbReference type="InterPro" id="IPR019903">
    <property type="entry name" value="RIC_family"/>
</dbReference>
<keyword evidence="2" id="KW-0963">Cytoplasm</keyword>
<sequence>MSRLTLDTQVCDIVTELPQSADLFRSLRIDFCCGGKIALKDAAKERKLNPEEVLNSVKKIEEKREQQSGIDPTSFGSKTLVSYIQEKYHTGLREELPLLAPYITKVACVHGENHPHLLRVQEIFKELRSELLDHTADEDANVFPLILEFSENPTPELKEKVKPLVTELEQEHEHAGKLLFEIRDLTNNFTLPDEACGTYRLVYARLAQLEKDTFEHVHLENNNLFDRVRVAL</sequence>
<dbReference type="Pfam" id="PF01814">
    <property type="entry name" value="Hemerythrin"/>
    <property type="match status" value="1"/>
</dbReference>
<proteinExistence type="predicted"/>
<reference evidence="6 7" key="1">
    <citation type="submission" date="2024-06" db="EMBL/GenBank/DDBJ databases">
        <title>Sorghum-associated microbial communities from plants grown in Nebraska, USA.</title>
        <authorList>
            <person name="Schachtman D."/>
        </authorList>
    </citation>
    <scope>NUCLEOTIDE SEQUENCE [LARGE SCALE GENOMIC DNA]</scope>
    <source>
        <strain evidence="6 7">1288</strain>
    </source>
</reference>
<evidence type="ECO:0000313" key="6">
    <source>
        <dbReference type="EMBL" id="MET3655172.1"/>
    </source>
</evidence>